<organism evidence="1">
    <name type="scientific">Tanacetum cinerariifolium</name>
    <name type="common">Dalmatian daisy</name>
    <name type="synonym">Chrysanthemum cinerariifolium</name>
    <dbReference type="NCBI Taxonomy" id="118510"/>
    <lineage>
        <taxon>Eukaryota</taxon>
        <taxon>Viridiplantae</taxon>
        <taxon>Streptophyta</taxon>
        <taxon>Embryophyta</taxon>
        <taxon>Tracheophyta</taxon>
        <taxon>Spermatophyta</taxon>
        <taxon>Magnoliopsida</taxon>
        <taxon>eudicotyledons</taxon>
        <taxon>Gunneridae</taxon>
        <taxon>Pentapetalae</taxon>
        <taxon>asterids</taxon>
        <taxon>campanulids</taxon>
        <taxon>Asterales</taxon>
        <taxon>Asteraceae</taxon>
        <taxon>Asteroideae</taxon>
        <taxon>Anthemideae</taxon>
        <taxon>Anthemidinae</taxon>
        <taxon>Tanacetum</taxon>
    </lineage>
</organism>
<protein>
    <submittedName>
        <fullName evidence="1">Uncharacterized protein</fullName>
    </submittedName>
</protein>
<feature type="non-terminal residue" evidence="1">
    <location>
        <position position="1"/>
    </location>
</feature>
<gene>
    <name evidence="1" type="ORF">Tci_910964</name>
</gene>
<proteinExistence type="predicted"/>
<dbReference type="AlphaFoldDB" id="A0A699VTU8"/>
<accession>A0A699VTU8</accession>
<evidence type="ECO:0000313" key="1">
    <source>
        <dbReference type="EMBL" id="GFD38995.1"/>
    </source>
</evidence>
<dbReference type="EMBL" id="BKCJ011509453">
    <property type="protein sequence ID" value="GFD38995.1"/>
    <property type="molecule type" value="Genomic_DNA"/>
</dbReference>
<sequence>SPQPPSAARTMPQRMAKLKEDVHKIRGALAEQRKVIGDRARDFSIFIVWAASGIAQ</sequence>
<comment type="caution">
    <text evidence="1">The sequence shown here is derived from an EMBL/GenBank/DDBJ whole genome shotgun (WGS) entry which is preliminary data.</text>
</comment>
<reference evidence="1" key="1">
    <citation type="journal article" date="2019" name="Sci. Rep.">
        <title>Draft genome of Tanacetum cinerariifolium, the natural source of mosquito coil.</title>
        <authorList>
            <person name="Yamashiro T."/>
            <person name="Shiraishi A."/>
            <person name="Satake H."/>
            <person name="Nakayama K."/>
        </authorList>
    </citation>
    <scope>NUCLEOTIDE SEQUENCE</scope>
</reference>
<name>A0A699VTU8_TANCI</name>